<proteinExistence type="predicted"/>
<dbReference type="PRINTS" id="PR01217">
    <property type="entry name" value="PRICHEXTENSN"/>
</dbReference>
<dbReference type="Proteomes" id="UP001589733">
    <property type="component" value="Unassembled WGS sequence"/>
</dbReference>
<keyword evidence="2" id="KW-0732">Signal</keyword>
<reference evidence="3 4" key="1">
    <citation type="submission" date="2024-09" db="EMBL/GenBank/DDBJ databases">
        <authorList>
            <person name="Sun Q."/>
            <person name="Mori K."/>
        </authorList>
    </citation>
    <scope>NUCLEOTIDE SEQUENCE [LARGE SCALE GENOMIC DNA]</scope>
    <source>
        <strain evidence="3 4">JCM 13503</strain>
    </source>
</reference>
<dbReference type="PANTHER" id="PTHR35788">
    <property type="entry name" value="EXPORTED PROTEIN-RELATED"/>
    <property type="match status" value="1"/>
</dbReference>
<evidence type="ECO:0000313" key="3">
    <source>
        <dbReference type="EMBL" id="MFB9991675.1"/>
    </source>
</evidence>
<feature type="signal peptide" evidence="2">
    <location>
        <begin position="1"/>
        <end position="29"/>
    </location>
</feature>
<feature type="compositionally biased region" description="Pro residues" evidence="1">
    <location>
        <begin position="67"/>
        <end position="135"/>
    </location>
</feature>
<organism evidence="3 4">
    <name type="scientific">Deinococcus oregonensis</name>
    <dbReference type="NCBI Taxonomy" id="1805970"/>
    <lineage>
        <taxon>Bacteria</taxon>
        <taxon>Thermotogati</taxon>
        <taxon>Deinococcota</taxon>
        <taxon>Deinococci</taxon>
        <taxon>Deinococcales</taxon>
        <taxon>Deinococcaceae</taxon>
        <taxon>Deinococcus</taxon>
    </lineage>
</organism>
<dbReference type="Pfam" id="PF04294">
    <property type="entry name" value="VanW"/>
    <property type="match status" value="1"/>
</dbReference>
<dbReference type="InterPro" id="IPR052913">
    <property type="entry name" value="Glycopeptide_resist_protein"/>
</dbReference>
<feature type="region of interest" description="Disordered" evidence="1">
    <location>
        <begin position="67"/>
        <end position="141"/>
    </location>
</feature>
<dbReference type="PANTHER" id="PTHR35788:SF1">
    <property type="entry name" value="EXPORTED PROTEIN"/>
    <property type="match status" value="1"/>
</dbReference>
<dbReference type="RefSeq" id="WP_380007137.1">
    <property type="nucleotide sequence ID" value="NZ_JBHLYR010000022.1"/>
</dbReference>
<dbReference type="EMBL" id="JBHLYR010000022">
    <property type="protein sequence ID" value="MFB9991675.1"/>
    <property type="molecule type" value="Genomic_DNA"/>
</dbReference>
<dbReference type="InterPro" id="IPR007391">
    <property type="entry name" value="Vancomycin_resist_VanW"/>
</dbReference>
<comment type="caution">
    <text evidence="3">The sequence shown here is derived from an EMBL/GenBank/DDBJ whole genome shotgun (WGS) entry which is preliminary data.</text>
</comment>
<feature type="compositionally biased region" description="Pro residues" evidence="1">
    <location>
        <begin position="36"/>
        <end position="51"/>
    </location>
</feature>
<accession>A0ABV6AW83</accession>
<feature type="chain" id="PRO_5045887335" evidence="2">
    <location>
        <begin position="30"/>
        <end position="505"/>
    </location>
</feature>
<keyword evidence="4" id="KW-1185">Reference proteome</keyword>
<sequence length="505" mass="53816">MKGQLGRKVGWTVAMSAVLGAALLGGAVAQTETPPVAAPPVVEPRPTPPAAPGSIVIPALPLPPMPPSAPAPAPVPPTPLLPEPTPPGEAPPEVVPPTPAPPVVPAPEPLPVPEPAPVPTPPAEPVQPAPTPPEPTVKVTPPRTAPLLITVRAEWPALVDGKKTTLPFTRTLTVSGERVAQLRQRGGGISDSLEADLKKFVAELPSKPENARFEELWDGWSVVQRNGLIVNMEKTRASIAAVLKNPQGVQASVIVSGQVVPERTLNFFSSRGITQHLGTGETNYYGSSAARVTNIHVGASRFKDRLIEGKAFSFNQAVGAINTQNGFVTGLVISGERTANGVGGGICQVSTTVFRTLYGAGLSTLQRQPHSYQVHYYDPQGLDATIYQPTLDLKFANDTGGSLWFQTDWDDDEARLTIAVFGKARDYTVEVGAPRTLATRPSPTDRLISDPTLPAGQRKQVDWAAPGATLEVTRKFIRNGQAFKQDILRSVYRPWPNIFLVGTRR</sequence>
<protein>
    <submittedName>
        <fullName evidence="3">VanW family protein</fullName>
    </submittedName>
</protein>
<name>A0ABV6AW83_9DEIO</name>
<feature type="region of interest" description="Disordered" evidence="1">
    <location>
        <begin position="34"/>
        <end position="55"/>
    </location>
</feature>
<evidence type="ECO:0000313" key="4">
    <source>
        <dbReference type="Proteomes" id="UP001589733"/>
    </source>
</evidence>
<evidence type="ECO:0000256" key="2">
    <source>
        <dbReference type="SAM" id="SignalP"/>
    </source>
</evidence>
<gene>
    <name evidence="3" type="ORF">ACFFLM_06810</name>
</gene>
<evidence type="ECO:0000256" key="1">
    <source>
        <dbReference type="SAM" id="MobiDB-lite"/>
    </source>
</evidence>